<dbReference type="Gene3D" id="3.40.50.300">
    <property type="entry name" value="P-loop containing nucleotide triphosphate hydrolases"/>
    <property type="match status" value="1"/>
</dbReference>
<dbReference type="RefSeq" id="WP_136136487.1">
    <property type="nucleotide sequence ID" value="NZ_SDGV01000011.1"/>
</dbReference>
<dbReference type="EMBL" id="SDGV01000011">
    <property type="protein sequence ID" value="THB61476.1"/>
    <property type="molecule type" value="Genomic_DNA"/>
</dbReference>
<keyword evidence="2 8" id="KW-0808">Transferase</keyword>
<feature type="domain" description="Cytidylate kinase" evidence="9">
    <location>
        <begin position="7"/>
        <end position="218"/>
    </location>
</feature>
<protein>
    <recommendedName>
        <fullName evidence="8">Cytidylate kinase</fullName>
        <shortName evidence="8">CK</shortName>
        <ecNumber evidence="8">2.7.4.25</ecNumber>
    </recommendedName>
    <alternativeName>
        <fullName evidence="8">Cytidine monophosphate kinase</fullName>
        <shortName evidence="8">CMP kinase</shortName>
    </alternativeName>
</protein>
<evidence type="ECO:0000256" key="7">
    <source>
        <dbReference type="ARBA" id="ARBA00048478"/>
    </source>
</evidence>
<evidence type="ECO:0000313" key="11">
    <source>
        <dbReference type="Proteomes" id="UP000310506"/>
    </source>
</evidence>
<dbReference type="InterPro" id="IPR003136">
    <property type="entry name" value="Cytidylate_kin"/>
</dbReference>
<evidence type="ECO:0000256" key="3">
    <source>
        <dbReference type="ARBA" id="ARBA00022741"/>
    </source>
</evidence>
<dbReference type="GO" id="GO:0005829">
    <property type="term" value="C:cytosol"/>
    <property type="evidence" value="ECO:0007669"/>
    <property type="project" value="TreeGrafter"/>
</dbReference>
<dbReference type="GO" id="GO:0015949">
    <property type="term" value="P:nucleobase-containing small molecule interconversion"/>
    <property type="evidence" value="ECO:0007669"/>
    <property type="project" value="TreeGrafter"/>
</dbReference>
<comment type="catalytic activity">
    <reaction evidence="6 8">
        <text>dCMP + ATP = dCDP + ADP</text>
        <dbReference type="Rhea" id="RHEA:25094"/>
        <dbReference type="ChEBI" id="CHEBI:30616"/>
        <dbReference type="ChEBI" id="CHEBI:57566"/>
        <dbReference type="ChEBI" id="CHEBI:58593"/>
        <dbReference type="ChEBI" id="CHEBI:456216"/>
        <dbReference type="EC" id="2.7.4.25"/>
    </reaction>
</comment>
<dbReference type="SUPFAM" id="SSF52540">
    <property type="entry name" value="P-loop containing nucleoside triphosphate hydrolases"/>
    <property type="match status" value="1"/>
</dbReference>
<name>A0A4S3B774_9ENTE</name>
<keyword evidence="11" id="KW-1185">Reference proteome</keyword>
<dbReference type="GO" id="GO:0036430">
    <property type="term" value="F:CMP kinase activity"/>
    <property type="evidence" value="ECO:0007669"/>
    <property type="project" value="RHEA"/>
</dbReference>
<dbReference type="EC" id="2.7.4.25" evidence="8"/>
<evidence type="ECO:0000256" key="4">
    <source>
        <dbReference type="ARBA" id="ARBA00022777"/>
    </source>
</evidence>
<comment type="subcellular location">
    <subcellularLocation>
        <location evidence="8">Cytoplasm</location>
    </subcellularLocation>
</comment>
<comment type="catalytic activity">
    <reaction evidence="7 8">
        <text>CMP + ATP = CDP + ADP</text>
        <dbReference type="Rhea" id="RHEA:11600"/>
        <dbReference type="ChEBI" id="CHEBI:30616"/>
        <dbReference type="ChEBI" id="CHEBI:58069"/>
        <dbReference type="ChEBI" id="CHEBI:60377"/>
        <dbReference type="ChEBI" id="CHEBI:456216"/>
        <dbReference type="EC" id="2.7.4.25"/>
    </reaction>
</comment>
<comment type="similarity">
    <text evidence="1 8">Belongs to the cytidylate kinase family. Type 1 subfamily.</text>
</comment>
<accession>A0A4S3B774</accession>
<dbReference type="AlphaFoldDB" id="A0A4S3B774"/>
<gene>
    <name evidence="8" type="primary">cmk</name>
    <name evidence="10" type="ORF">ESZ54_04465</name>
</gene>
<comment type="caution">
    <text evidence="10">The sequence shown here is derived from an EMBL/GenBank/DDBJ whole genome shotgun (WGS) entry which is preliminary data.</text>
</comment>
<keyword evidence="4 8" id="KW-0418">Kinase</keyword>
<evidence type="ECO:0000256" key="8">
    <source>
        <dbReference type="HAMAP-Rule" id="MF_00238"/>
    </source>
</evidence>
<dbReference type="CDD" id="cd02020">
    <property type="entry name" value="CMPK"/>
    <property type="match status" value="1"/>
</dbReference>
<evidence type="ECO:0000256" key="5">
    <source>
        <dbReference type="ARBA" id="ARBA00022840"/>
    </source>
</evidence>
<reference evidence="10 11" key="1">
    <citation type="submission" date="2019-01" db="EMBL/GenBank/DDBJ databases">
        <title>Vagococcus silagei sp. nov. isolated from brewer's grain.</title>
        <authorList>
            <person name="Guu J.-R."/>
        </authorList>
    </citation>
    <scope>NUCLEOTIDE SEQUENCE [LARGE SCALE GENOMIC DNA]</scope>
    <source>
        <strain evidence="10 11">2B-2</strain>
    </source>
</reference>
<evidence type="ECO:0000259" key="9">
    <source>
        <dbReference type="Pfam" id="PF02224"/>
    </source>
</evidence>
<dbReference type="NCBIfam" id="TIGR00017">
    <property type="entry name" value="cmk"/>
    <property type="match status" value="1"/>
</dbReference>
<dbReference type="InterPro" id="IPR027417">
    <property type="entry name" value="P-loop_NTPase"/>
</dbReference>
<dbReference type="OrthoDB" id="9807434at2"/>
<dbReference type="Proteomes" id="UP000310506">
    <property type="component" value="Unassembled WGS sequence"/>
</dbReference>
<keyword evidence="3 8" id="KW-0547">Nucleotide-binding</keyword>
<dbReference type="HAMAP" id="MF_00238">
    <property type="entry name" value="Cytidyl_kinase_type1"/>
    <property type="match status" value="1"/>
</dbReference>
<dbReference type="GO" id="GO:0005524">
    <property type="term" value="F:ATP binding"/>
    <property type="evidence" value="ECO:0007669"/>
    <property type="project" value="UniProtKB-UniRule"/>
</dbReference>
<dbReference type="GO" id="GO:0036431">
    <property type="term" value="F:dCMP kinase activity"/>
    <property type="evidence" value="ECO:0007669"/>
    <property type="project" value="InterPro"/>
</dbReference>
<sequence length="220" mass="24535">MTNNKQIAIDGPASAGKSTVAKILAKKMNYIYCDTGAMYRALTLAALRQNADISSEIELTKILADIEISFKQMADGQHVFLNGEDVTQEIRLPEVTNSVSEVSSFKKVRAELVSRQRKFSDSDSIVMDGRDIGTVVLPEADLKIFLVASVEERAQRRYDENTKNGINTPFDVLKKEIEDRDTYDSTRKESPLVQAEDAILVDTTGLNIDQVVQKIEDLMN</sequence>
<feature type="binding site" evidence="8">
    <location>
        <begin position="11"/>
        <end position="19"/>
    </location>
    <ligand>
        <name>ATP</name>
        <dbReference type="ChEBI" id="CHEBI:30616"/>
    </ligand>
</feature>
<keyword evidence="5 8" id="KW-0067">ATP-binding</keyword>
<dbReference type="GO" id="GO:0006220">
    <property type="term" value="P:pyrimidine nucleotide metabolic process"/>
    <property type="evidence" value="ECO:0007669"/>
    <property type="project" value="UniProtKB-UniRule"/>
</dbReference>
<dbReference type="InterPro" id="IPR011994">
    <property type="entry name" value="Cytidylate_kinase_dom"/>
</dbReference>
<evidence type="ECO:0000256" key="1">
    <source>
        <dbReference type="ARBA" id="ARBA00009427"/>
    </source>
</evidence>
<organism evidence="10 11">
    <name type="scientific">Vagococcus silagei</name>
    <dbReference type="NCBI Taxonomy" id="2508885"/>
    <lineage>
        <taxon>Bacteria</taxon>
        <taxon>Bacillati</taxon>
        <taxon>Bacillota</taxon>
        <taxon>Bacilli</taxon>
        <taxon>Lactobacillales</taxon>
        <taxon>Enterococcaceae</taxon>
        <taxon>Vagococcus</taxon>
    </lineage>
</organism>
<proteinExistence type="inferred from homology"/>
<dbReference type="PANTHER" id="PTHR21299">
    <property type="entry name" value="CYTIDYLATE KINASE/PANTOATE-BETA-ALANINE LIGASE"/>
    <property type="match status" value="1"/>
</dbReference>
<evidence type="ECO:0000256" key="6">
    <source>
        <dbReference type="ARBA" id="ARBA00047615"/>
    </source>
</evidence>
<evidence type="ECO:0000256" key="2">
    <source>
        <dbReference type="ARBA" id="ARBA00022679"/>
    </source>
</evidence>
<dbReference type="PANTHER" id="PTHR21299:SF2">
    <property type="entry name" value="CYTIDYLATE KINASE"/>
    <property type="match status" value="1"/>
</dbReference>
<evidence type="ECO:0000313" key="10">
    <source>
        <dbReference type="EMBL" id="THB61476.1"/>
    </source>
</evidence>
<keyword evidence="8" id="KW-0963">Cytoplasm</keyword>
<dbReference type="Pfam" id="PF02224">
    <property type="entry name" value="Cytidylate_kin"/>
    <property type="match status" value="1"/>
</dbReference>